<evidence type="ECO:0000256" key="2">
    <source>
        <dbReference type="ARBA" id="ARBA00022490"/>
    </source>
</evidence>
<dbReference type="PANTHER" id="PTHR22648:SF0">
    <property type="entry name" value="TRANSCRIPTION TERMINATION_ANTITERMINATION PROTEIN NUSA"/>
    <property type="match status" value="1"/>
</dbReference>
<reference evidence="9 10" key="1">
    <citation type="submission" date="2018-07" db="EMBL/GenBank/DDBJ databases">
        <title>Brachybacteriurn paraconglorneratum KCTC 9916.</title>
        <authorList>
            <person name="Li Y."/>
        </authorList>
    </citation>
    <scope>NUCLEOTIDE SEQUENCE [LARGE SCALE GENOMIC DNA]</scope>
    <source>
        <strain evidence="9 10">KCTC 9916</strain>
    </source>
</reference>
<dbReference type="PROSITE" id="PS50126">
    <property type="entry name" value="S1"/>
    <property type="match status" value="1"/>
</dbReference>
<comment type="function">
    <text evidence="7">Participates in both transcription termination and antitermination.</text>
</comment>
<dbReference type="CDD" id="cd04455">
    <property type="entry name" value="S1_NusA"/>
    <property type="match status" value="1"/>
</dbReference>
<evidence type="ECO:0000256" key="6">
    <source>
        <dbReference type="ARBA" id="ARBA00023163"/>
    </source>
</evidence>
<dbReference type="GO" id="GO:0003700">
    <property type="term" value="F:DNA-binding transcription factor activity"/>
    <property type="evidence" value="ECO:0007669"/>
    <property type="project" value="InterPro"/>
</dbReference>
<keyword evidence="6 7" id="KW-0804">Transcription</keyword>
<evidence type="ECO:0000256" key="5">
    <source>
        <dbReference type="ARBA" id="ARBA00023015"/>
    </source>
</evidence>
<evidence type="ECO:0000313" key="10">
    <source>
        <dbReference type="Proteomes" id="UP000274327"/>
    </source>
</evidence>
<accession>A0A3R8QW58</accession>
<dbReference type="CDD" id="cd22529">
    <property type="entry name" value="KH-II_NusA_rpt2"/>
    <property type="match status" value="1"/>
</dbReference>
<comment type="caution">
    <text evidence="9">The sequence shown here is derived from an EMBL/GenBank/DDBJ whole genome shotgun (WGS) entry which is preliminary data.</text>
</comment>
<dbReference type="InterPro" id="IPR003029">
    <property type="entry name" value="S1_domain"/>
</dbReference>
<dbReference type="InterPro" id="IPR036555">
    <property type="entry name" value="NusA_N_sf"/>
</dbReference>
<comment type="similarity">
    <text evidence="7">Belongs to the NusA family.</text>
</comment>
<evidence type="ECO:0000256" key="7">
    <source>
        <dbReference type="HAMAP-Rule" id="MF_00945"/>
    </source>
</evidence>
<gene>
    <name evidence="7" type="primary">nusA</name>
    <name evidence="9" type="ORF">DS079_01740</name>
</gene>
<dbReference type="HAMAP" id="MF_00945_B">
    <property type="entry name" value="NusA_B"/>
    <property type="match status" value="1"/>
</dbReference>
<evidence type="ECO:0000256" key="1">
    <source>
        <dbReference type="ARBA" id="ARBA00022472"/>
    </source>
</evidence>
<feature type="domain" description="S1 motif" evidence="8">
    <location>
        <begin position="112"/>
        <end position="177"/>
    </location>
</feature>
<comment type="subcellular location">
    <subcellularLocation>
        <location evidence="7">Cytoplasm</location>
    </subcellularLocation>
</comment>
<dbReference type="SMART" id="SM00316">
    <property type="entry name" value="S1"/>
    <property type="match status" value="1"/>
</dbReference>
<dbReference type="GO" id="GO:0006353">
    <property type="term" value="P:DNA-templated transcription termination"/>
    <property type="evidence" value="ECO:0007669"/>
    <property type="project" value="UniProtKB-UniRule"/>
</dbReference>
<dbReference type="InterPro" id="IPR030842">
    <property type="entry name" value="TF_NusA_bacterial"/>
</dbReference>
<dbReference type="Gene3D" id="3.30.1480.10">
    <property type="entry name" value="NusA, N-terminal domain"/>
    <property type="match status" value="1"/>
</dbReference>
<dbReference type="SUPFAM" id="SSF69705">
    <property type="entry name" value="Transcription factor NusA, N-terminal domain"/>
    <property type="match status" value="1"/>
</dbReference>
<dbReference type="NCBIfam" id="TIGR01953">
    <property type="entry name" value="NusA"/>
    <property type="match status" value="1"/>
</dbReference>
<dbReference type="GO" id="GO:0031564">
    <property type="term" value="P:transcription antitermination"/>
    <property type="evidence" value="ECO:0007669"/>
    <property type="project" value="UniProtKB-UniRule"/>
</dbReference>
<protein>
    <recommendedName>
        <fullName evidence="7">Transcription termination/antitermination protein NusA</fullName>
    </recommendedName>
</protein>
<dbReference type="Proteomes" id="UP000274327">
    <property type="component" value="Unassembled WGS sequence"/>
</dbReference>
<dbReference type="AlphaFoldDB" id="A0A3R8QW58"/>
<dbReference type="InterPro" id="IPR015946">
    <property type="entry name" value="KH_dom-like_a/b"/>
</dbReference>
<dbReference type="Pfam" id="PF08529">
    <property type="entry name" value="NusA_N"/>
    <property type="match status" value="1"/>
</dbReference>
<keyword evidence="5 7" id="KW-0805">Transcription regulation</keyword>
<dbReference type="SUPFAM" id="SSF50249">
    <property type="entry name" value="Nucleic acid-binding proteins"/>
    <property type="match status" value="1"/>
</dbReference>
<dbReference type="InterPro" id="IPR058582">
    <property type="entry name" value="KH_NusA_2nd"/>
</dbReference>
<dbReference type="Gene3D" id="2.40.50.140">
    <property type="entry name" value="Nucleic acid-binding proteins"/>
    <property type="match status" value="1"/>
</dbReference>
<dbReference type="FunFam" id="3.30.300.20:FF:000005">
    <property type="entry name" value="Transcription termination/antitermination protein NusA"/>
    <property type="match status" value="1"/>
</dbReference>
<evidence type="ECO:0000256" key="3">
    <source>
        <dbReference type="ARBA" id="ARBA00022814"/>
    </source>
</evidence>
<dbReference type="InterPro" id="IPR013735">
    <property type="entry name" value="TF_NusA_N"/>
</dbReference>
<comment type="subunit">
    <text evidence="7">Monomer. Binds directly to the core enzyme of the DNA-dependent RNA polymerase and to nascent RNA.</text>
</comment>
<dbReference type="InterPro" id="IPR009019">
    <property type="entry name" value="KH_sf_prok-type"/>
</dbReference>
<dbReference type="InterPro" id="IPR012340">
    <property type="entry name" value="NA-bd_OB-fold"/>
</dbReference>
<evidence type="ECO:0000256" key="4">
    <source>
        <dbReference type="ARBA" id="ARBA00022884"/>
    </source>
</evidence>
<dbReference type="FunFam" id="3.30.300.20:FF:000002">
    <property type="entry name" value="Transcription termination/antitermination protein NusA"/>
    <property type="match status" value="1"/>
</dbReference>
<dbReference type="EMBL" id="QOCI01000001">
    <property type="protein sequence ID" value="RRR20154.1"/>
    <property type="molecule type" value="Genomic_DNA"/>
</dbReference>
<dbReference type="CDD" id="cd02134">
    <property type="entry name" value="KH-II_NusA_rpt1"/>
    <property type="match status" value="1"/>
</dbReference>
<keyword evidence="10" id="KW-1185">Reference proteome</keyword>
<dbReference type="PANTHER" id="PTHR22648">
    <property type="entry name" value="TRANSCRIPTION TERMINATION FACTOR NUSA"/>
    <property type="match status" value="1"/>
</dbReference>
<name>A0A3R8QW58_9MICO</name>
<dbReference type="InterPro" id="IPR025249">
    <property type="entry name" value="TF_NusA_KH_1st"/>
</dbReference>
<evidence type="ECO:0000313" key="9">
    <source>
        <dbReference type="EMBL" id="RRR20154.1"/>
    </source>
</evidence>
<dbReference type="SUPFAM" id="SSF54814">
    <property type="entry name" value="Prokaryotic type KH domain (KH-domain type II)"/>
    <property type="match status" value="2"/>
</dbReference>
<keyword evidence="3 7" id="KW-0889">Transcription antitermination</keyword>
<keyword evidence="1 7" id="KW-0806">Transcription termination</keyword>
<dbReference type="InterPro" id="IPR010213">
    <property type="entry name" value="TF_NusA"/>
</dbReference>
<dbReference type="PROSITE" id="PS50084">
    <property type="entry name" value="KH_TYPE_1"/>
    <property type="match status" value="1"/>
</dbReference>
<dbReference type="GeneID" id="78119754"/>
<dbReference type="Pfam" id="PF13184">
    <property type="entry name" value="KH_NusA_1st"/>
    <property type="match status" value="1"/>
</dbReference>
<evidence type="ECO:0000259" key="8">
    <source>
        <dbReference type="PROSITE" id="PS50126"/>
    </source>
</evidence>
<keyword evidence="4 7" id="KW-0694">RNA-binding</keyword>
<dbReference type="GO" id="GO:0003723">
    <property type="term" value="F:RNA binding"/>
    <property type="evidence" value="ECO:0007669"/>
    <property type="project" value="UniProtKB-UniRule"/>
</dbReference>
<dbReference type="GO" id="GO:0005829">
    <property type="term" value="C:cytosol"/>
    <property type="evidence" value="ECO:0007669"/>
    <property type="project" value="TreeGrafter"/>
</dbReference>
<dbReference type="Gene3D" id="3.30.300.20">
    <property type="match status" value="2"/>
</dbReference>
<keyword evidence="2 7" id="KW-0963">Cytoplasm</keyword>
<dbReference type="RefSeq" id="WP_126984569.1">
    <property type="nucleotide sequence ID" value="NZ_ML133851.1"/>
</dbReference>
<dbReference type="Pfam" id="PF26594">
    <property type="entry name" value="KH_NusA_2nd"/>
    <property type="match status" value="1"/>
</dbReference>
<proteinExistence type="inferred from homology"/>
<sequence>MDIDMGALRALEREREISLPVLLDAIRSALHAAYLHTDHPVRDSEVLIDERTGEVAVIARERDADGVVLEEWDDTPENFGRVAASTARQVIFQRIRDLEDDAVLGTYADREDDIVSGIIQQGRDPRMVLVDLGEVEAVLPPHERVPGEDYSHGRRLRAYVTEVRRGPKGPQIMLSRSHPNFVRRLFALEVPEVADGTVEIAGLAREAGHRTKMAVRATVPGVNAKGACIGPMGARVRSVMNELGGEKIDIVDFDEDPAAYVAGALSPSKVSSVTVIDEVGRAVRAVVPENQLSLAIGKDGQNARLAAKLTGWKIDIRPEGGGEVPAEG</sequence>
<organism evidence="9 10">
    <name type="scientific">Brachybacterium paraconglomeratum</name>
    <dbReference type="NCBI Taxonomy" id="173362"/>
    <lineage>
        <taxon>Bacteria</taxon>
        <taxon>Bacillati</taxon>
        <taxon>Actinomycetota</taxon>
        <taxon>Actinomycetes</taxon>
        <taxon>Micrococcales</taxon>
        <taxon>Dermabacteraceae</taxon>
        <taxon>Brachybacterium</taxon>
    </lineage>
</organism>